<comment type="caution">
    <text evidence="9">The sequence shown here is derived from an EMBL/GenBank/DDBJ whole genome shotgun (WGS) entry which is preliminary data.</text>
</comment>
<keyword evidence="1 6" id="KW-0963">Cytoplasm</keyword>
<dbReference type="InterPro" id="IPR027417">
    <property type="entry name" value="P-loop_NTPase"/>
</dbReference>
<gene>
    <name evidence="6 9" type="primary">recF</name>
    <name evidence="9" type="ORF">QTN47_06805</name>
</gene>
<dbReference type="Gene3D" id="1.20.1050.90">
    <property type="entry name" value="RecF/RecN/SMC, N-terminal domain"/>
    <property type="match status" value="1"/>
</dbReference>
<protein>
    <recommendedName>
        <fullName evidence="6 7">DNA replication and repair protein RecF</fullName>
    </recommendedName>
</protein>
<dbReference type="NCBIfam" id="TIGR00611">
    <property type="entry name" value="recf"/>
    <property type="match status" value="1"/>
</dbReference>
<evidence type="ECO:0000256" key="1">
    <source>
        <dbReference type="ARBA" id="ARBA00022490"/>
    </source>
</evidence>
<dbReference type="InterPro" id="IPR038729">
    <property type="entry name" value="Rad50/SbcC_AAA"/>
</dbReference>
<dbReference type="PROSITE" id="PS00618">
    <property type="entry name" value="RECF_2"/>
    <property type="match status" value="1"/>
</dbReference>
<sequence length="363" mass="41390">MLQFSSIKLTQFRNYSFQQFSFNKRIVGICGPNGSGKTNLLDALYYLCFTKSYFSRADSTSVQQGSNGFRIDGAINNGPEALQLVCILRENGRKEFSVNNEIYKKFSLHIGKYPGVMIAPDDVQLITGSSEERRSFIDTILSQLSPVYLDHLIKYGKVLQQRNGLLKAAAEHQRLDDALLDILDEQLIGLGNAIFEARNSFLRDFIPLVQEQYISIGGDNDQVELTYESQLLKASFAHLLQQNRQRDLYLQRTGQGIHKDDIDIQMQQQPFKSVASQGQRKSLLFALKLAEYLVIKNKKGFPPILLLDDVFEKLDEQRMSNLLHKVCNEENGQVFITDTHKERLQDAFSELGLDYQLIELSKC</sequence>
<keyword evidence="6 7" id="KW-0227">DNA damage</keyword>
<dbReference type="HAMAP" id="MF_00365">
    <property type="entry name" value="RecF"/>
    <property type="match status" value="1"/>
</dbReference>
<dbReference type="InterPro" id="IPR001238">
    <property type="entry name" value="DNA-binding_RecF"/>
</dbReference>
<feature type="domain" description="AAA+ ATPase" evidence="8">
    <location>
        <begin position="23"/>
        <end position="363"/>
    </location>
</feature>
<name>A0ABV3ZDQ2_9BACT</name>
<dbReference type="Gene3D" id="3.40.50.300">
    <property type="entry name" value="P-loop containing nucleotide triphosphate hydrolases"/>
    <property type="match status" value="1"/>
</dbReference>
<evidence type="ECO:0000256" key="5">
    <source>
        <dbReference type="ARBA" id="ARBA00023125"/>
    </source>
</evidence>
<dbReference type="SUPFAM" id="SSF52540">
    <property type="entry name" value="P-loop containing nucleoside triphosphate hydrolases"/>
    <property type="match status" value="1"/>
</dbReference>
<dbReference type="InterPro" id="IPR042174">
    <property type="entry name" value="RecF_2"/>
</dbReference>
<keyword evidence="3 6" id="KW-0547">Nucleotide-binding</keyword>
<keyword evidence="10" id="KW-1185">Reference proteome</keyword>
<reference evidence="9 10" key="1">
    <citation type="submission" date="2023-07" db="EMBL/GenBank/DDBJ databases">
        <authorList>
            <person name="Lian W.-H."/>
        </authorList>
    </citation>
    <scope>NUCLEOTIDE SEQUENCE [LARGE SCALE GENOMIC DNA]</scope>
    <source>
        <strain evidence="9 10">SYSU DXS3180</strain>
    </source>
</reference>
<dbReference type="InterPro" id="IPR003593">
    <property type="entry name" value="AAA+_ATPase"/>
</dbReference>
<evidence type="ECO:0000256" key="4">
    <source>
        <dbReference type="ARBA" id="ARBA00022840"/>
    </source>
</evidence>
<dbReference type="RefSeq" id="WP_369328600.1">
    <property type="nucleotide sequence ID" value="NZ_JAULBC010000002.1"/>
</dbReference>
<comment type="similarity">
    <text evidence="6 7">Belongs to the RecF family.</text>
</comment>
<evidence type="ECO:0000313" key="9">
    <source>
        <dbReference type="EMBL" id="MEX6687196.1"/>
    </source>
</evidence>
<accession>A0ABV3ZDQ2</accession>
<keyword evidence="4 6" id="KW-0067">ATP-binding</keyword>
<proteinExistence type="inferred from homology"/>
<evidence type="ECO:0000256" key="2">
    <source>
        <dbReference type="ARBA" id="ARBA00022705"/>
    </source>
</evidence>
<evidence type="ECO:0000259" key="8">
    <source>
        <dbReference type="SMART" id="SM00382"/>
    </source>
</evidence>
<organism evidence="9 10">
    <name type="scientific">Danxiaibacter flavus</name>
    <dbReference type="NCBI Taxonomy" id="3049108"/>
    <lineage>
        <taxon>Bacteria</taxon>
        <taxon>Pseudomonadati</taxon>
        <taxon>Bacteroidota</taxon>
        <taxon>Chitinophagia</taxon>
        <taxon>Chitinophagales</taxon>
        <taxon>Chitinophagaceae</taxon>
        <taxon>Danxiaibacter</taxon>
    </lineage>
</organism>
<evidence type="ECO:0000313" key="10">
    <source>
        <dbReference type="Proteomes" id="UP001560573"/>
    </source>
</evidence>
<keyword evidence="2 6" id="KW-0235">DNA replication</keyword>
<comment type="subcellular location">
    <subcellularLocation>
        <location evidence="6 7">Cytoplasm</location>
    </subcellularLocation>
</comment>
<dbReference type="Pfam" id="PF13476">
    <property type="entry name" value="AAA_23"/>
    <property type="match status" value="1"/>
</dbReference>
<evidence type="ECO:0000256" key="6">
    <source>
        <dbReference type="HAMAP-Rule" id="MF_00365"/>
    </source>
</evidence>
<keyword evidence="5 6" id="KW-0238">DNA-binding</keyword>
<keyword evidence="6 7" id="KW-0234">DNA repair</keyword>
<evidence type="ECO:0000256" key="3">
    <source>
        <dbReference type="ARBA" id="ARBA00022741"/>
    </source>
</evidence>
<dbReference type="EMBL" id="JAULBC010000002">
    <property type="protein sequence ID" value="MEX6687196.1"/>
    <property type="molecule type" value="Genomic_DNA"/>
</dbReference>
<dbReference type="SMART" id="SM00382">
    <property type="entry name" value="AAA"/>
    <property type="match status" value="1"/>
</dbReference>
<dbReference type="Proteomes" id="UP001560573">
    <property type="component" value="Unassembled WGS sequence"/>
</dbReference>
<dbReference type="InterPro" id="IPR018078">
    <property type="entry name" value="DNA-binding_RecF_CS"/>
</dbReference>
<dbReference type="PANTHER" id="PTHR32182:SF0">
    <property type="entry name" value="DNA REPLICATION AND REPAIR PROTEIN RECF"/>
    <property type="match status" value="1"/>
</dbReference>
<feature type="binding site" evidence="6">
    <location>
        <begin position="31"/>
        <end position="38"/>
    </location>
    <ligand>
        <name>ATP</name>
        <dbReference type="ChEBI" id="CHEBI:30616"/>
    </ligand>
</feature>
<dbReference type="PROSITE" id="PS00617">
    <property type="entry name" value="RECF_1"/>
    <property type="match status" value="1"/>
</dbReference>
<keyword evidence="6 7" id="KW-0742">SOS response</keyword>
<evidence type="ECO:0000256" key="7">
    <source>
        <dbReference type="RuleBase" id="RU000578"/>
    </source>
</evidence>
<comment type="function">
    <text evidence="6 7">The RecF protein is involved in DNA metabolism; it is required for DNA replication and normal SOS inducibility. RecF binds preferentially to single-stranded, linear DNA. It also seems to bind ATP.</text>
</comment>
<dbReference type="PANTHER" id="PTHR32182">
    <property type="entry name" value="DNA REPLICATION AND REPAIR PROTEIN RECF"/>
    <property type="match status" value="1"/>
</dbReference>